<feature type="domain" description="Glutamine amidotransferase" evidence="1">
    <location>
        <begin position="55"/>
        <end position="204"/>
    </location>
</feature>
<dbReference type="Pfam" id="PF00117">
    <property type="entry name" value="GATase"/>
    <property type="match status" value="1"/>
</dbReference>
<keyword evidence="3" id="KW-1185">Reference proteome</keyword>
<name>A0A4Y3L4Q4_9CELL</name>
<dbReference type="AlphaFoldDB" id="A0A4Y3L4Q4"/>
<protein>
    <submittedName>
        <fullName evidence="2">Aminotransferase</fullName>
    </submittedName>
</protein>
<evidence type="ECO:0000313" key="3">
    <source>
        <dbReference type="Proteomes" id="UP000317046"/>
    </source>
</evidence>
<dbReference type="InterPro" id="IPR044992">
    <property type="entry name" value="ChyE-like"/>
</dbReference>
<dbReference type="RefSeq" id="WP_246056797.1">
    <property type="nucleotide sequence ID" value="NZ_BJLR01000043.1"/>
</dbReference>
<keyword evidence="2" id="KW-0808">Transferase</keyword>
<dbReference type="InterPro" id="IPR017926">
    <property type="entry name" value="GATASE"/>
</dbReference>
<accession>A0A4Y3L4Q4</accession>
<dbReference type="Gene3D" id="3.40.50.880">
    <property type="match status" value="1"/>
</dbReference>
<dbReference type="PANTHER" id="PTHR42695:SF5">
    <property type="entry name" value="GLUTAMINE AMIDOTRANSFERASE YLR126C-RELATED"/>
    <property type="match status" value="1"/>
</dbReference>
<dbReference type="GO" id="GO:0008483">
    <property type="term" value="F:transaminase activity"/>
    <property type="evidence" value="ECO:0007669"/>
    <property type="project" value="UniProtKB-KW"/>
</dbReference>
<dbReference type="EMBL" id="BJLR01000043">
    <property type="protein sequence ID" value="GEA90120.1"/>
    <property type="molecule type" value="Genomic_DNA"/>
</dbReference>
<dbReference type="Proteomes" id="UP000317046">
    <property type="component" value="Unassembled WGS sequence"/>
</dbReference>
<gene>
    <name evidence="2" type="ORF">CCE01nite_40690</name>
</gene>
<proteinExistence type="predicted"/>
<organism evidence="2 3">
    <name type="scientific">Cellulomonas cellasea</name>
    <dbReference type="NCBI Taxonomy" id="43670"/>
    <lineage>
        <taxon>Bacteria</taxon>
        <taxon>Bacillati</taxon>
        <taxon>Actinomycetota</taxon>
        <taxon>Actinomycetes</taxon>
        <taxon>Micrococcales</taxon>
        <taxon>Cellulomonadaceae</taxon>
        <taxon>Cellulomonas</taxon>
    </lineage>
</organism>
<dbReference type="PANTHER" id="PTHR42695">
    <property type="entry name" value="GLUTAMINE AMIDOTRANSFERASE YLR126C-RELATED"/>
    <property type="match status" value="1"/>
</dbReference>
<keyword evidence="2" id="KW-0032">Aminotransferase</keyword>
<dbReference type="InterPro" id="IPR029062">
    <property type="entry name" value="Class_I_gatase-like"/>
</dbReference>
<evidence type="ECO:0000313" key="2">
    <source>
        <dbReference type="EMBL" id="GEA90120.1"/>
    </source>
</evidence>
<evidence type="ECO:0000259" key="1">
    <source>
        <dbReference type="Pfam" id="PF00117"/>
    </source>
</evidence>
<dbReference type="GO" id="GO:0005829">
    <property type="term" value="C:cytosol"/>
    <property type="evidence" value="ECO:0007669"/>
    <property type="project" value="TreeGrafter"/>
</dbReference>
<dbReference type="CDD" id="cd01741">
    <property type="entry name" value="GATase1_1"/>
    <property type="match status" value="1"/>
</dbReference>
<comment type="caution">
    <text evidence="2">The sequence shown here is derived from an EMBL/GenBank/DDBJ whole genome shotgun (WGS) entry which is preliminary data.</text>
</comment>
<reference evidence="2" key="1">
    <citation type="submission" date="2019-06" db="EMBL/GenBank/DDBJ databases">
        <title>Whole genome shotgun sequence of Cellulomonas cellasea NBRC 3753.</title>
        <authorList>
            <person name="Hosoyama A."/>
            <person name="Uohara A."/>
            <person name="Ohji S."/>
            <person name="Ichikawa N."/>
        </authorList>
    </citation>
    <scope>NUCLEOTIDE SEQUENCE [LARGE SCALE GENOMIC DNA]</scope>
    <source>
        <strain evidence="2">NBRC 3753</strain>
    </source>
</reference>
<sequence length="259" mass="27073">MTYQTPGVPATSGARVVTVIQNSPEVPLDRFADWLTGVELRTVHAYAGETVPASADEVGDGLVVLGGPMSAVDDQVAPWLPAVRALLADASTSGVPTLGLCLGAQLLAVARGGRLQVAAPPGREAGVIDVQWRPEAVGDPILDGLQDLDVADDRRSTPQPSMHADAVVDLPRGATWLASSATYPYQAFRVGSAWGLQFHPEAGPELLAAWAATHDDVDAAALRAEYDRRADEVAAGGRAVAQAFALLVNERADTMPELV</sequence>
<dbReference type="PROSITE" id="PS51273">
    <property type="entry name" value="GATASE_TYPE_1"/>
    <property type="match status" value="1"/>
</dbReference>
<dbReference type="SUPFAM" id="SSF52317">
    <property type="entry name" value="Class I glutamine amidotransferase-like"/>
    <property type="match status" value="1"/>
</dbReference>